<reference evidence="2" key="1">
    <citation type="journal article" date="2020" name="mSystems">
        <title>Genome- and Community-Level Interaction Insights into Carbon Utilization and Element Cycling Functions of Hydrothermarchaeota in Hydrothermal Sediment.</title>
        <authorList>
            <person name="Zhou Z."/>
            <person name="Liu Y."/>
            <person name="Xu W."/>
            <person name="Pan J."/>
            <person name="Luo Z.H."/>
            <person name="Li M."/>
        </authorList>
    </citation>
    <scope>NUCLEOTIDE SEQUENCE [LARGE SCALE GENOMIC DNA]</scope>
    <source>
        <strain evidence="2">SpSt-853</strain>
    </source>
</reference>
<keyword evidence="1" id="KW-1133">Transmembrane helix</keyword>
<dbReference type="InterPro" id="IPR017199">
    <property type="entry name" value="UCP037409_transporter"/>
</dbReference>
<feature type="transmembrane region" description="Helical" evidence="1">
    <location>
        <begin position="36"/>
        <end position="59"/>
    </location>
</feature>
<feature type="transmembrane region" description="Helical" evidence="1">
    <location>
        <begin position="228"/>
        <end position="247"/>
    </location>
</feature>
<feature type="transmembrane region" description="Helical" evidence="1">
    <location>
        <begin position="120"/>
        <end position="142"/>
    </location>
</feature>
<comment type="caution">
    <text evidence="2">The sequence shown here is derived from an EMBL/GenBank/DDBJ whole genome shotgun (WGS) entry which is preliminary data.</text>
</comment>
<evidence type="ECO:0000313" key="2">
    <source>
        <dbReference type="EMBL" id="HGZ12555.1"/>
    </source>
</evidence>
<organism evidence="2">
    <name type="scientific">Desulfobacca acetoxidans</name>
    <dbReference type="NCBI Taxonomy" id="60893"/>
    <lineage>
        <taxon>Bacteria</taxon>
        <taxon>Pseudomonadati</taxon>
        <taxon>Thermodesulfobacteriota</taxon>
        <taxon>Desulfobaccia</taxon>
        <taxon>Desulfobaccales</taxon>
        <taxon>Desulfobaccaceae</taxon>
        <taxon>Desulfobacca</taxon>
    </lineage>
</organism>
<accession>A0A7C5AMY4</accession>
<feature type="transmembrane region" description="Helical" evidence="1">
    <location>
        <begin position="71"/>
        <end position="89"/>
    </location>
</feature>
<sequence>MDLNLMLWLGGMCFSLAIFVLKVSCGLGWGQVRRPLAMLVMLLYLAVFILAAVFSGSLMRFLEPLLRQGPWLHAFMAGGMMAWGFYLLFRSPAVHRHGSPCRTVVPPAGEPCLGPAKAALLLLILPCPVCLTAIIFSTWAALQIFRWPSWTVGLGLGLSFVVLTLAAGVVLRLLNRRATLLSRTYGLALSLVGIGAYFLASLFLPAQIDAAKGIYQSFATENGGPSVSDQAGVFAVLVIALLLGFVLRRKPEVLP</sequence>
<evidence type="ECO:0000256" key="1">
    <source>
        <dbReference type="SAM" id="Phobius"/>
    </source>
</evidence>
<keyword evidence="1" id="KW-0472">Membrane</keyword>
<keyword evidence="1" id="KW-0812">Transmembrane</keyword>
<feature type="transmembrane region" description="Helical" evidence="1">
    <location>
        <begin position="6"/>
        <end position="29"/>
    </location>
</feature>
<dbReference type="Pfam" id="PF09930">
    <property type="entry name" value="DUF2162"/>
    <property type="match status" value="1"/>
</dbReference>
<dbReference type="EMBL" id="DTKJ01000070">
    <property type="protein sequence ID" value="HGZ12555.1"/>
    <property type="molecule type" value="Genomic_DNA"/>
</dbReference>
<dbReference type="AlphaFoldDB" id="A0A7C5AMY4"/>
<gene>
    <name evidence="2" type="ORF">ENW48_10130</name>
</gene>
<feature type="transmembrane region" description="Helical" evidence="1">
    <location>
        <begin position="186"/>
        <end position="208"/>
    </location>
</feature>
<protein>
    <submittedName>
        <fullName evidence="2">Uncharacterized protein</fullName>
    </submittedName>
</protein>
<feature type="transmembrane region" description="Helical" evidence="1">
    <location>
        <begin position="154"/>
        <end position="174"/>
    </location>
</feature>
<proteinExistence type="predicted"/>
<name>A0A7C5AMY4_9BACT</name>